<feature type="compositionally biased region" description="Basic and acidic residues" evidence="1">
    <location>
        <begin position="162"/>
        <end position="177"/>
    </location>
</feature>
<reference evidence="2" key="2">
    <citation type="journal article" date="2022" name="Hortic Res">
        <title>The genome of Dioscorea zingiberensis sheds light on the biosynthesis, origin and evolution of the medicinally important diosgenin saponins.</title>
        <authorList>
            <person name="Li Y."/>
            <person name="Tan C."/>
            <person name="Li Z."/>
            <person name="Guo J."/>
            <person name="Li S."/>
            <person name="Chen X."/>
            <person name="Wang C."/>
            <person name="Dai X."/>
            <person name="Yang H."/>
            <person name="Song W."/>
            <person name="Hou L."/>
            <person name="Xu J."/>
            <person name="Tong Z."/>
            <person name="Xu A."/>
            <person name="Yuan X."/>
            <person name="Wang W."/>
            <person name="Yang Q."/>
            <person name="Chen L."/>
            <person name="Sun Z."/>
            <person name="Wang K."/>
            <person name="Pan B."/>
            <person name="Chen J."/>
            <person name="Bao Y."/>
            <person name="Liu F."/>
            <person name="Qi X."/>
            <person name="Gang D.R."/>
            <person name="Wen J."/>
            <person name="Li J."/>
        </authorList>
    </citation>
    <scope>NUCLEOTIDE SEQUENCE</scope>
    <source>
        <strain evidence="2">Dzin_1.0</strain>
    </source>
</reference>
<gene>
    <name evidence="2" type="ORF">J5N97_026889</name>
</gene>
<sequence length="298" mass="32510">MNDGRSRPEEEENRSSGAPPHHTHEMQVDGPDQETDRVDKEKEVQEVCGLWAMAGPRRRGGRGWNNGVGTRNQEERGQGTTWSNGGKVNRHGTTAGHSRSSRGGRGGMAGRWDLLPRDPASDDLEEPSTDIVLSPNLNPNEKGKGKAFTQESNGSPSSSRQRLMEMDVEDPHADRTPSRPLPSTSLAVGIDPRDGSKDDLQVCHLVTSISKERRPLLPNPGPPDEQATPMEAHDCLVARISQAFHAKAMENLAASQPMEETQDGSDSTTNDSSASLDDDMPLAQFQNEAKQEAWHDEA</sequence>
<evidence type="ECO:0000313" key="3">
    <source>
        <dbReference type="Proteomes" id="UP001085076"/>
    </source>
</evidence>
<name>A0A9D5C361_9LILI</name>
<organism evidence="2 3">
    <name type="scientific">Dioscorea zingiberensis</name>
    <dbReference type="NCBI Taxonomy" id="325984"/>
    <lineage>
        <taxon>Eukaryota</taxon>
        <taxon>Viridiplantae</taxon>
        <taxon>Streptophyta</taxon>
        <taxon>Embryophyta</taxon>
        <taxon>Tracheophyta</taxon>
        <taxon>Spermatophyta</taxon>
        <taxon>Magnoliopsida</taxon>
        <taxon>Liliopsida</taxon>
        <taxon>Dioscoreales</taxon>
        <taxon>Dioscoreaceae</taxon>
        <taxon>Dioscorea</taxon>
    </lineage>
</organism>
<dbReference type="EMBL" id="JAGGNH010000008">
    <property type="protein sequence ID" value="KAJ0965751.1"/>
    <property type="molecule type" value="Genomic_DNA"/>
</dbReference>
<comment type="caution">
    <text evidence="2">The sequence shown here is derived from an EMBL/GenBank/DDBJ whole genome shotgun (WGS) entry which is preliminary data.</text>
</comment>
<reference evidence="2" key="1">
    <citation type="submission" date="2021-03" db="EMBL/GenBank/DDBJ databases">
        <authorList>
            <person name="Li Z."/>
            <person name="Yang C."/>
        </authorList>
    </citation>
    <scope>NUCLEOTIDE SEQUENCE</scope>
    <source>
        <strain evidence="2">Dzin_1.0</strain>
        <tissue evidence="2">Leaf</tissue>
    </source>
</reference>
<proteinExistence type="predicted"/>
<feature type="compositionally biased region" description="Basic and acidic residues" evidence="1">
    <location>
        <begin position="34"/>
        <end position="45"/>
    </location>
</feature>
<evidence type="ECO:0000256" key="1">
    <source>
        <dbReference type="SAM" id="MobiDB-lite"/>
    </source>
</evidence>
<evidence type="ECO:0000313" key="2">
    <source>
        <dbReference type="EMBL" id="KAJ0965751.1"/>
    </source>
</evidence>
<accession>A0A9D5C361</accession>
<feature type="region of interest" description="Disordered" evidence="1">
    <location>
        <begin position="210"/>
        <end position="229"/>
    </location>
</feature>
<feature type="compositionally biased region" description="Polar residues" evidence="1">
    <location>
        <begin position="149"/>
        <end position="161"/>
    </location>
</feature>
<protein>
    <submittedName>
        <fullName evidence="2">Uncharacterized protein</fullName>
    </submittedName>
</protein>
<feature type="compositionally biased region" description="Polar residues" evidence="1">
    <location>
        <begin position="264"/>
        <end position="275"/>
    </location>
</feature>
<dbReference type="AlphaFoldDB" id="A0A9D5C361"/>
<feature type="region of interest" description="Disordered" evidence="1">
    <location>
        <begin position="248"/>
        <end position="298"/>
    </location>
</feature>
<feature type="region of interest" description="Disordered" evidence="1">
    <location>
        <begin position="1"/>
        <end position="199"/>
    </location>
</feature>
<feature type="compositionally biased region" description="Basic and acidic residues" evidence="1">
    <location>
        <begin position="289"/>
        <end position="298"/>
    </location>
</feature>
<keyword evidence="3" id="KW-1185">Reference proteome</keyword>
<dbReference type="Proteomes" id="UP001085076">
    <property type="component" value="Miscellaneous, Linkage group lg08"/>
</dbReference>